<evidence type="ECO:0000256" key="5">
    <source>
        <dbReference type="ARBA" id="ARBA00022692"/>
    </source>
</evidence>
<dbReference type="InterPro" id="IPR027379">
    <property type="entry name" value="CLS_N"/>
</dbReference>
<comment type="subcellular location">
    <subcellularLocation>
        <location evidence="1 12">Cell membrane</location>
        <topology evidence="1 12">Multi-pass membrane protein</topology>
    </subcellularLocation>
</comment>
<comment type="similarity">
    <text evidence="12">Belongs to the phospholipase D family. Cardiolipin synthase subfamily.</text>
</comment>
<feature type="active site" evidence="12">
    <location>
        <position position="219"/>
    </location>
</feature>
<dbReference type="GO" id="GO:0032049">
    <property type="term" value="P:cardiolipin biosynthetic process"/>
    <property type="evidence" value="ECO:0007669"/>
    <property type="project" value="UniProtKB-UniRule"/>
</dbReference>
<feature type="domain" description="PLD phosphodiesterase" evidence="14">
    <location>
        <begin position="389"/>
        <end position="416"/>
    </location>
</feature>
<keyword evidence="4 12" id="KW-0808">Transferase</keyword>
<protein>
    <recommendedName>
        <fullName evidence="12 13">Cardiolipin synthase</fullName>
        <shortName evidence="12">CL synthase</shortName>
        <ecNumber evidence="12 13">2.7.8.-</ecNumber>
    </recommendedName>
</protein>
<dbReference type="CDD" id="cd09110">
    <property type="entry name" value="PLDc_CLS_1"/>
    <property type="match status" value="1"/>
</dbReference>
<evidence type="ECO:0000256" key="6">
    <source>
        <dbReference type="ARBA" id="ARBA00022737"/>
    </source>
</evidence>
<keyword evidence="5 12" id="KW-0812">Transmembrane</keyword>
<proteinExistence type="inferred from homology"/>
<feature type="active site" evidence="12">
    <location>
        <position position="396"/>
    </location>
</feature>
<dbReference type="HAMAP" id="MF_01916">
    <property type="entry name" value="Cardiolipin_synth_Cls"/>
    <property type="match status" value="1"/>
</dbReference>
<evidence type="ECO:0000313" key="16">
    <source>
        <dbReference type="Proteomes" id="UP000187464"/>
    </source>
</evidence>
<dbReference type="Gene3D" id="3.30.870.10">
    <property type="entry name" value="Endonuclease Chain A"/>
    <property type="match status" value="2"/>
</dbReference>
<feature type="active site" evidence="12">
    <location>
        <position position="394"/>
    </location>
</feature>
<feature type="active site" evidence="12">
    <location>
        <position position="401"/>
    </location>
</feature>
<evidence type="ECO:0000256" key="10">
    <source>
        <dbReference type="ARBA" id="ARBA00023209"/>
    </source>
</evidence>
<feature type="active site" evidence="12">
    <location>
        <position position="226"/>
    </location>
</feature>
<dbReference type="AlphaFoldDB" id="A0A1R3T032"/>
<dbReference type="InterPro" id="IPR001736">
    <property type="entry name" value="PLipase_D/transphosphatidylase"/>
</dbReference>
<dbReference type="RefSeq" id="WP_076928819.1">
    <property type="nucleotide sequence ID" value="NZ_LT605205.1"/>
</dbReference>
<organism evidence="15 16">
    <name type="scientific">Proteiniphilum saccharofermentans</name>
    <dbReference type="NCBI Taxonomy" id="1642647"/>
    <lineage>
        <taxon>Bacteria</taxon>
        <taxon>Pseudomonadati</taxon>
        <taxon>Bacteroidota</taxon>
        <taxon>Bacteroidia</taxon>
        <taxon>Bacteroidales</taxon>
        <taxon>Dysgonomonadaceae</taxon>
        <taxon>Proteiniphilum</taxon>
    </lineage>
</organism>
<evidence type="ECO:0000256" key="4">
    <source>
        <dbReference type="ARBA" id="ARBA00022679"/>
    </source>
</evidence>
<comment type="catalytic activity">
    <reaction evidence="12">
        <text>2 a 1,2-diacyl-sn-glycero-3-phospho-(1'-sn-glycerol) = a cardiolipin + glycerol</text>
        <dbReference type="Rhea" id="RHEA:31451"/>
        <dbReference type="ChEBI" id="CHEBI:17754"/>
        <dbReference type="ChEBI" id="CHEBI:62237"/>
        <dbReference type="ChEBI" id="CHEBI:64716"/>
    </reaction>
</comment>
<dbReference type="GO" id="GO:0005886">
    <property type="term" value="C:plasma membrane"/>
    <property type="evidence" value="ECO:0007669"/>
    <property type="project" value="UniProtKB-SubCell"/>
</dbReference>
<keyword evidence="9 12" id="KW-0472">Membrane</keyword>
<evidence type="ECO:0000256" key="7">
    <source>
        <dbReference type="ARBA" id="ARBA00022989"/>
    </source>
</evidence>
<accession>A0A1R3T032</accession>
<dbReference type="EMBL" id="LT605205">
    <property type="protein sequence ID" value="SCD19499.1"/>
    <property type="molecule type" value="Genomic_DNA"/>
</dbReference>
<evidence type="ECO:0000259" key="14">
    <source>
        <dbReference type="PROSITE" id="PS50035"/>
    </source>
</evidence>
<dbReference type="SMART" id="SM00155">
    <property type="entry name" value="PLDc"/>
    <property type="match status" value="2"/>
</dbReference>
<evidence type="ECO:0000256" key="3">
    <source>
        <dbReference type="ARBA" id="ARBA00022516"/>
    </source>
</evidence>
<dbReference type="PANTHER" id="PTHR21248:SF22">
    <property type="entry name" value="PHOSPHOLIPASE D"/>
    <property type="match status" value="1"/>
</dbReference>
<comment type="function">
    <text evidence="12">Catalyzes the reversible phosphatidyl group transfer from one phosphatidylglycerol molecule to another to form cardiolipin (CL) (diphosphatidylglycerol) and glycerol.</text>
</comment>
<dbReference type="Pfam" id="PF13396">
    <property type="entry name" value="PLDc_N"/>
    <property type="match status" value="1"/>
</dbReference>
<keyword evidence="16" id="KW-1185">Reference proteome</keyword>
<dbReference type="Pfam" id="PF13091">
    <property type="entry name" value="PLDc_2"/>
    <property type="match status" value="2"/>
</dbReference>
<dbReference type="PROSITE" id="PS50035">
    <property type="entry name" value="PLD"/>
    <property type="match status" value="2"/>
</dbReference>
<feature type="active site" evidence="12">
    <location>
        <position position="221"/>
    </location>
</feature>
<evidence type="ECO:0000256" key="13">
    <source>
        <dbReference type="NCBIfam" id="TIGR04265"/>
    </source>
</evidence>
<dbReference type="SUPFAM" id="SSF56024">
    <property type="entry name" value="Phospholipase D/nuclease"/>
    <property type="match status" value="2"/>
</dbReference>
<name>A0A1R3T032_9BACT</name>
<gene>
    <name evidence="15" type="ORF">PSM36_0669</name>
</gene>
<dbReference type="NCBIfam" id="TIGR04265">
    <property type="entry name" value="bac_cardiolipin"/>
    <property type="match status" value="1"/>
</dbReference>
<feature type="transmembrane region" description="Helical" evidence="12">
    <location>
        <begin position="6"/>
        <end position="29"/>
    </location>
</feature>
<evidence type="ECO:0000256" key="1">
    <source>
        <dbReference type="ARBA" id="ARBA00004651"/>
    </source>
</evidence>
<dbReference type="Proteomes" id="UP000187464">
    <property type="component" value="Chromosome I"/>
</dbReference>
<dbReference type="InterPro" id="IPR030874">
    <property type="entry name" value="Cardiolipin_synth_Firmi"/>
</dbReference>
<evidence type="ECO:0000256" key="8">
    <source>
        <dbReference type="ARBA" id="ARBA00023098"/>
    </source>
</evidence>
<evidence type="ECO:0000256" key="12">
    <source>
        <dbReference type="HAMAP-Rule" id="MF_01916"/>
    </source>
</evidence>
<keyword evidence="7 12" id="KW-1133">Transmembrane helix</keyword>
<dbReference type="GO" id="GO:0008808">
    <property type="term" value="F:cardiolipin synthase activity"/>
    <property type="evidence" value="ECO:0007669"/>
    <property type="project" value="UniProtKB-UniRule"/>
</dbReference>
<reference evidence="15 16" key="1">
    <citation type="submission" date="2016-08" db="EMBL/GenBank/DDBJ databases">
        <authorList>
            <person name="Seilhamer J.J."/>
        </authorList>
    </citation>
    <scope>NUCLEOTIDE SEQUENCE [LARGE SCALE GENOMIC DNA]</scope>
    <source>
        <strain evidence="15">M3/6</strain>
    </source>
</reference>
<dbReference type="KEGG" id="psac:PSM36_0669"/>
<dbReference type="InterPro" id="IPR022924">
    <property type="entry name" value="Cardiolipin_synthase"/>
</dbReference>
<keyword evidence="3 12" id="KW-0444">Lipid biosynthesis</keyword>
<keyword evidence="10 12" id="KW-0594">Phospholipid biosynthesis</keyword>
<dbReference type="InterPro" id="IPR025202">
    <property type="entry name" value="PLD-like_dom"/>
</dbReference>
<keyword evidence="2 12" id="KW-1003">Cell membrane</keyword>
<keyword evidence="6" id="KW-0677">Repeat</keyword>
<dbReference type="STRING" id="1642647.PSM36_0669"/>
<sequence length="476" mass="54660">MTIQLNSALLLIIEILYLLTVVGIVVVVISENRNPIKTVAWIMAVVFLPFIGIIWYAFFGQDATKKQVISRRMYSKLKKRPLDGMETAVEHIFPEEYINLINLLQNMDYTPLLGGNDVTLFTNGGDKFASLFADIEKAEKHIHIEYYVLLDDELGLKLQQALIRKAREGVEIRIIYDSFGSRKAKRKFFEDFRKAGIETEPFLKLSLSRLTSRLNYRTHRKIVVIDGRIGYVGGMNVADRYLKGLDWGCWRDTHARIEGKGVQGLQSVFLIDWYFVSQTLITSRDYFPVLGNYGECPMQIVNSGPLSETNEISHGIMQAIYNARKSIFIQTPYFLPPDAMADALQAAAIRGVDVRVMMSKRSDVPLVQRASFSYIKDMLKAGVKVYMYHKGFLHSKMMVFDGSLTLVGSANFDSRSFEQNFEVEAFIYDEKLGMQANDIFVEDQRFSDPVSMREWYKRSVKKRFIDSFLRLFAPLM</sequence>
<dbReference type="PANTHER" id="PTHR21248">
    <property type="entry name" value="CARDIOLIPIN SYNTHASE"/>
    <property type="match status" value="1"/>
</dbReference>
<evidence type="ECO:0000256" key="9">
    <source>
        <dbReference type="ARBA" id="ARBA00023136"/>
    </source>
</evidence>
<feature type="transmembrane region" description="Helical" evidence="12">
    <location>
        <begin position="41"/>
        <end position="59"/>
    </location>
</feature>
<keyword evidence="11 12" id="KW-1208">Phospholipid metabolism</keyword>
<dbReference type="EC" id="2.7.8.-" evidence="12 13"/>
<evidence type="ECO:0000256" key="11">
    <source>
        <dbReference type="ARBA" id="ARBA00023264"/>
    </source>
</evidence>
<evidence type="ECO:0000313" key="15">
    <source>
        <dbReference type="EMBL" id="SCD19499.1"/>
    </source>
</evidence>
<feature type="domain" description="PLD phosphodiesterase" evidence="14">
    <location>
        <begin position="214"/>
        <end position="241"/>
    </location>
</feature>
<evidence type="ECO:0000256" key="2">
    <source>
        <dbReference type="ARBA" id="ARBA00022475"/>
    </source>
</evidence>
<dbReference type="CDD" id="cd09112">
    <property type="entry name" value="PLDc_CLS_2"/>
    <property type="match status" value="1"/>
</dbReference>
<keyword evidence="8 12" id="KW-0443">Lipid metabolism</keyword>